<dbReference type="GO" id="GO:0005886">
    <property type="term" value="C:plasma membrane"/>
    <property type="evidence" value="ECO:0007669"/>
    <property type="project" value="UniProtKB-SubCell"/>
</dbReference>
<comment type="similarity">
    <text evidence="10 13">Belongs to the fluoride channel Fluc/FEX (TC 1.A.43) family.</text>
</comment>
<keyword evidence="8 13" id="KW-0472">Membrane</keyword>
<name>A0A4Q1L135_9CELL</name>
<evidence type="ECO:0000256" key="2">
    <source>
        <dbReference type="ARBA" id="ARBA00022448"/>
    </source>
</evidence>
<reference evidence="16 17" key="1">
    <citation type="submission" date="2019-01" db="EMBL/GenBank/DDBJ databases">
        <title>Oerskovia turbata Genome sequencing and assembly.</title>
        <authorList>
            <person name="Dou T."/>
        </authorList>
    </citation>
    <scope>NUCLEOTIDE SEQUENCE [LARGE SCALE GENOMIC DNA]</scope>
    <source>
        <strain evidence="15 16">JCM12123</strain>
        <strain evidence="14 17">JCM3160</strain>
    </source>
</reference>
<keyword evidence="9 13" id="KW-0407">Ion channel</keyword>
<evidence type="ECO:0000256" key="9">
    <source>
        <dbReference type="ARBA" id="ARBA00023303"/>
    </source>
</evidence>
<proteinExistence type="inferred from homology"/>
<keyword evidence="5 13" id="KW-0479">Metal-binding</keyword>
<dbReference type="Proteomes" id="UP000289805">
    <property type="component" value="Unassembled WGS sequence"/>
</dbReference>
<dbReference type="HAMAP" id="MF_00454">
    <property type="entry name" value="FluC"/>
    <property type="match status" value="1"/>
</dbReference>
<dbReference type="Proteomes" id="UP000290517">
    <property type="component" value="Unassembled WGS sequence"/>
</dbReference>
<keyword evidence="7 13" id="KW-0406">Ion transport</keyword>
<dbReference type="EMBL" id="SDJR01000001">
    <property type="protein sequence ID" value="RXR28086.1"/>
    <property type="molecule type" value="Genomic_DNA"/>
</dbReference>
<keyword evidence="4 13" id="KW-0812">Transmembrane</keyword>
<protein>
    <recommendedName>
        <fullName evidence="13">Fluoride-specific ion channel FluC</fullName>
    </recommendedName>
</protein>
<evidence type="ECO:0000313" key="15">
    <source>
        <dbReference type="EMBL" id="RXR35905.1"/>
    </source>
</evidence>
<comment type="subcellular location">
    <subcellularLocation>
        <location evidence="1 13">Cell membrane</location>
        <topology evidence="1 13">Multi-pass membrane protein</topology>
    </subcellularLocation>
</comment>
<evidence type="ECO:0000256" key="1">
    <source>
        <dbReference type="ARBA" id="ARBA00004651"/>
    </source>
</evidence>
<keyword evidence="3 13" id="KW-1003">Cell membrane</keyword>
<keyword evidence="2 13" id="KW-0813">Transport</keyword>
<sequence length="125" mass="12922">MTLALFLVVAVAGGLGAGTRFVLDGVVRSKVRTAFPWPTTVINLSGSLALGVLTGLVVARIAPTDVAAVIGTGFLGGYTTFSTASYETVQLVRQKRYGTAFAYSVGVLVACVVLAFAGYRWGSSL</sequence>
<comment type="function">
    <text evidence="12 13">Fluoride-specific ion channel. Important for reducing fluoride concentration in the cell, thus reducing its toxicity.</text>
</comment>
<organism evidence="15 16">
    <name type="scientific">Oerskovia turbata</name>
    <dbReference type="NCBI Taxonomy" id="1713"/>
    <lineage>
        <taxon>Bacteria</taxon>
        <taxon>Bacillati</taxon>
        <taxon>Actinomycetota</taxon>
        <taxon>Actinomycetes</taxon>
        <taxon>Micrococcales</taxon>
        <taxon>Cellulomonadaceae</taxon>
        <taxon>Oerskovia</taxon>
    </lineage>
</organism>
<evidence type="ECO:0000256" key="13">
    <source>
        <dbReference type="HAMAP-Rule" id="MF_00454"/>
    </source>
</evidence>
<feature type="transmembrane region" description="Helical" evidence="13">
    <location>
        <begin position="98"/>
        <end position="119"/>
    </location>
</feature>
<dbReference type="STRING" id="1713.GCA_000718325_01252"/>
<evidence type="ECO:0000256" key="8">
    <source>
        <dbReference type="ARBA" id="ARBA00023136"/>
    </source>
</evidence>
<dbReference type="InterPro" id="IPR003691">
    <property type="entry name" value="FluC"/>
</dbReference>
<keyword evidence="13" id="KW-0915">Sodium</keyword>
<evidence type="ECO:0000256" key="3">
    <source>
        <dbReference type="ARBA" id="ARBA00022475"/>
    </source>
</evidence>
<feature type="binding site" evidence="13">
    <location>
        <position position="76"/>
    </location>
    <ligand>
        <name>Na(+)</name>
        <dbReference type="ChEBI" id="CHEBI:29101"/>
        <note>structural</note>
    </ligand>
</feature>
<evidence type="ECO:0000256" key="7">
    <source>
        <dbReference type="ARBA" id="ARBA00023065"/>
    </source>
</evidence>
<comment type="catalytic activity">
    <reaction evidence="11">
        <text>fluoride(in) = fluoride(out)</text>
        <dbReference type="Rhea" id="RHEA:76159"/>
        <dbReference type="ChEBI" id="CHEBI:17051"/>
    </reaction>
    <physiologicalReaction direction="left-to-right" evidence="11">
        <dbReference type="Rhea" id="RHEA:76160"/>
    </physiologicalReaction>
</comment>
<feature type="transmembrane region" description="Helical" evidence="13">
    <location>
        <begin position="40"/>
        <end position="59"/>
    </location>
</feature>
<keyword evidence="6 13" id="KW-1133">Transmembrane helix</keyword>
<dbReference type="AlphaFoldDB" id="A0A4Q1L135"/>
<dbReference type="RefSeq" id="WP_030150802.1">
    <property type="nucleotide sequence ID" value="NZ_JOFV01000005.1"/>
</dbReference>
<evidence type="ECO:0000313" key="17">
    <source>
        <dbReference type="Proteomes" id="UP000290517"/>
    </source>
</evidence>
<dbReference type="NCBIfam" id="TIGR00494">
    <property type="entry name" value="crcB"/>
    <property type="match status" value="1"/>
</dbReference>
<evidence type="ECO:0000313" key="16">
    <source>
        <dbReference type="Proteomes" id="UP000289805"/>
    </source>
</evidence>
<evidence type="ECO:0000256" key="5">
    <source>
        <dbReference type="ARBA" id="ARBA00022723"/>
    </source>
</evidence>
<dbReference type="Pfam" id="PF02537">
    <property type="entry name" value="CRCB"/>
    <property type="match status" value="1"/>
</dbReference>
<accession>A0A4Q1L135</accession>
<feature type="binding site" evidence="13">
    <location>
        <position position="79"/>
    </location>
    <ligand>
        <name>Na(+)</name>
        <dbReference type="ChEBI" id="CHEBI:29101"/>
        <note>structural</note>
    </ligand>
</feature>
<dbReference type="GO" id="GO:0140114">
    <property type="term" value="P:cellular detoxification of fluoride"/>
    <property type="evidence" value="ECO:0007669"/>
    <property type="project" value="UniProtKB-UniRule"/>
</dbReference>
<gene>
    <name evidence="13 15" type="primary">crcB</name>
    <name evidence="13" type="synonym">fluC</name>
    <name evidence="14" type="ORF">EQW73_02035</name>
    <name evidence="15" type="ORF">EQW78_03720</name>
</gene>
<feature type="transmembrane region" description="Helical" evidence="13">
    <location>
        <begin position="66"/>
        <end position="86"/>
    </location>
</feature>
<dbReference type="GO" id="GO:0062054">
    <property type="term" value="F:fluoride channel activity"/>
    <property type="evidence" value="ECO:0007669"/>
    <property type="project" value="UniProtKB-UniRule"/>
</dbReference>
<comment type="caution">
    <text evidence="15">The sequence shown here is derived from an EMBL/GenBank/DDBJ whole genome shotgun (WGS) entry which is preliminary data.</text>
</comment>
<evidence type="ECO:0000256" key="6">
    <source>
        <dbReference type="ARBA" id="ARBA00022989"/>
    </source>
</evidence>
<evidence type="ECO:0000256" key="12">
    <source>
        <dbReference type="ARBA" id="ARBA00049940"/>
    </source>
</evidence>
<dbReference type="PANTHER" id="PTHR28259">
    <property type="entry name" value="FLUORIDE EXPORT PROTEIN 1-RELATED"/>
    <property type="match status" value="1"/>
</dbReference>
<dbReference type="GO" id="GO:0046872">
    <property type="term" value="F:metal ion binding"/>
    <property type="evidence" value="ECO:0007669"/>
    <property type="project" value="UniProtKB-KW"/>
</dbReference>
<dbReference type="EMBL" id="SDJQ01000006">
    <property type="protein sequence ID" value="RXR35905.1"/>
    <property type="molecule type" value="Genomic_DNA"/>
</dbReference>
<evidence type="ECO:0000256" key="10">
    <source>
        <dbReference type="ARBA" id="ARBA00035120"/>
    </source>
</evidence>
<evidence type="ECO:0000256" key="11">
    <source>
        <dbReference type="ARBA" id="ARBA00035585"/>
    </source>
</evidence>
<dbReference type="PANTHER" id="PTHR28259:SF16">
    <property type="entry name" value="FLUORIDE-SPECIFIC ION CHANNEL FLUC 2"/>
    <property type="match status" value="1"/>
</dbReference>
<evidence type="ECO:0000256" key="4">
    <source>
        <dbReference type="ARBA" id="ARBA00022692"/>
    </source>
</evidence>
<evidence type="ECO:0000313" key="14">
    <source>
        <dbReference type="EMBL" id="RXR28086.1"/>
    </source>
</evidence>
<dbReference type="OrthoDB" id="5148600at2"/>
<keyword evidence="17" id="KW-1185">Reference proteome</keyword>
<comment type="activity regulation">
    <text evidence="13">Na(+) is not transported, but it plays an essential structural role and its presence is essential for fluoride channel function.</text>
</comment>